<dbReference type="Gene3D" id="1.10.10.60">
    <property type="entry name" value="Homeodomain-like"/>
    <property type="match status" value="1"/>
</dbReference>
<evidence type="ECO:0000256" key="4">
    <source>
        <dbReference type="PROSITE-ProRule" id="PRU00335"/>
    </source>
</evidence>
<dbReference type="Pfam" id="PF00440">
    <property type="entry name" value="TetR_N"/>
    <property type="match status" value="1"/>
</dbReference>
<evidence type="ECO:0000313" key="6">
    <source>
        <dbReference type="EMBL" id="NPT46508.1"/>
    </source>
</evidence>
<dbReference type="SUPFAM" id="SSF46689">
    <property type="entry name" value="Homeodomain-like"/>
    <property type="match status" value="1"/>
</dbReference>
<dbReference type="PANTHER" id="PTHR47506">
    <property type="entry name" value="TRANSCRIPTIONAL REGULATORY PROTEIN"/>
    <property type="match status" value="1"/>
</dbReference>
<evidence type="ECO:0000256" key="1">
    <source>
        <dbReference type="ARBA" id="ARBA00023015"/>
    </source>
</evidence>
<evidence type="ECO:0000259" key="5">
    <source>
        <dbReference type="PROSITE" id="PS50977"/>
    </source>
</evidence>
<keyword evidence="1" id="KW-0805">Transcription regulation</keyword>
<name>A0ABX2C2N8_9BURK</name>
<feature type="DNA-binding region" description="H-T-H motif" evidence="4">
    <location>
        <begin position="33"/>
        <end position="52"/>
    </location>
</feature>
<dbReference type="EMBL" id="WOEY01000134">
    <property type="protein sequence ID" value="NPT46508.1"/>
    <property type="molecule type" value="Genomic_DNA"/>
</dbReference>
<sequence>MGRSNREQADKNRQRIVDETSATMRGSGVGAVSISEIMARVGMTPGGFYNHFASKEALIAEACSSGFARSAENWRAKTTSHKGSVTGTLNRLISYYFASKPIEKTCPMVALGQDAAPHHASEGFSQAYREGVEQLFTTFADIAHADASCSLSRQDLVVVFAAMVGANMLARSTGDRTWAAEVERVLVMPHGHQASNV</sequence>
<dbReference type="Gene3D" id="1.10.357.10">
    <property type="entry name" value="Tetracycline Repressor, domain 2"/>
    <property type="match status" value="1"/>
</dbReference>
<dbReference type="PROSITE" id="PS50977">
    <property type="entry name" value="HTH_TETR_2"/>
    <property type="match status" value="1"/>
</dbReference>
<reference evidence="6 7" key="1">
    <citation type="submission" date="2019-11" db="EMBL/GenBank/DDBJ databases">
        <title>Metabolism of dissolved organic matter in forest soils.</title>
        <authorList>
            <person name="Cyle K.T."/>
            <person name="Wilhelm R.C."/>
            <person name="Martinez C.E."/>
        </authorList>
    </citation>
    <scope>NUCLEOTIDE SEQUENCE [LARGE SCALE GENOMIC DNA]</scope>
    <source>
        <strain evidence="6 7">1N</strain>
    </source>
</reference>
<protein>
    <submittedName>
        <fullName evidence="6">TetR family transcriptional regulator</fullName>
    </submittedName>
</protein>
<dbReference type="SUPFAM" id="SSF48498">
    <property type="entry name" value="Tetracyclin repressor-like, C-terminal domain"/>
    <property type="match status" value="1"/>
</dbReference>
<evidence type="ECO:0000313" key="7">
    <source>
        <dbReference type="Proteomes" id="UP000652198"/>
    </source>
</evidence>
<dbReference type="InterPro" id="IPR009057">
    <property type="entry name" value="Homeodomain-like_sf"/>
</dbReference>
<proteinExistence type="predicted"/>
<dbReference type="PANTHER" id="PTHR47506:SF7">
    <property type="entry name" value="TRANSCRIPTIONAL REGULATORY PROTEIN"/>
    <property type="match status" value="1"/>
</dbReference>
<gene>
    <name evidence="6" type="ORF">GNZ12_35380</name>
</gene>
<dbReference type="Proteomes" id="UP000652198">
    <property type="component" value="Unassembled WGS sequence"/>
</dbReference>
<keyword evidence="2 4" id="KW-0238">DNA-binding</keyword>
<accession>A0ABX2C2N8</accession>
<keyword evidence="7" id="KW-1185">Reference proteome</keyword>
<dbReference type="InterPro" id="IPR001647">
    <property type="entry name" value="HTH_TetR"/>
</dbReference>
<feature type="domain" description="HTH tetR-type" evidence="5">
    <location>
        <begin position="10"/>
        <end position="70"/>
    </location>
</feature>
<dbReference type="InterPro" id="IPR036271">
    <property type="entry name" value="Tet_transcr_reg_TetR-rel_C_sf"/>
</dbReference>
<organism evidence="6 7">
    <name type="scientific">Paraburkholderia solitsugae</name>
    <dbReference type="NCBI Taxonomy" id="2675748"/>
    <lineage>
        <taxon>Bacteria</taxon>
        <taxon>Pseudomonadati</taxon>
        <taxon>Pseudomonadota</taxon>
        <taxon>Betaproteobacteria</taxon>
        <taxon>Burkholderiales</taxon>
        <taxon>Burkholderiaceae</taxon>
        <taxon>Paraburkholderia</taxon>
    </lineage>
</organism>
<evidence type="ECO:0000256" key="3">
    <source>
        <dbReference type="ARBA" id="ARBA00023163"/>
    </source>
</evidence>
<keyword evidence="3" id="KW-0804">Transcription</keyword>
<comment type="caution">
    <text evidence="6">The sequence shown here is derived from an EMBL/GenBank/DDBJ whole genome shotgun (WGS) entry which is preliminary data.</text>
</comment>
<evidence type="ECO:0000256" key="2">
    <source>
        <dbReference type="ARBA" id="ARBA00023125"/>
    </source>
</evidence>
<dbReference type="RefSeq" id="WP_172316604.1">
    <property type="nucleotide sequence ID" value="NZ_WOEY01000134.1"/>
</dbReference>